<dbReference type="EMBL" id="JAAAWO010000001">
    <property type="protein sequence ID" value="NDW14224.1"/>
    <property type="molecule type" value="Genomic_DNA"/>
</dbReference>
<sequence>MKFKLSYATGAAALLLMLEGIYAFLTTPELNTHQDNLQTALLFIVLGACYELIDEKYKDEHDKE</sequence>
<keyword evidence="1" id="KW-0472">Membrane</keyword>
<dbReference type="AlphaFoldDB" id="A0A6N9TAA3"/>
<feature type="transmembrane region" description="Helical" evidence="1">
    <location>
        <begin position="7"/>
        <end position="25"/>
    </location>
</feature>
<dbReference type="RefSeq" id="WP_163104766.1">
    <property type="nucleotide sequence ID" value="NZ_JAAAWO010000001.1"/>
</dbReference>
<reference evidence="2 3" key="1">
    <citation type="submission" date="2020-01" db="EMBL/GenBank/DDBJ databases">
        <title>Genomes of bacteria type strains.</title>
        <authorList>
            <person name="Chen J."/>
            <person name="Zhu S."/>
            <person name="Yang J."/>
        </authorList>
    </citation>
    <scope>NUCLEOTIDE SEQUENCE [LARGE SCALE GENOMIC DNA]</scope>
    <source>
        <strain evidence="2 3">LMG 24078</strain>
    </source>
</reference>
<accession>A0A6N9TAA3</accession>
<comment type="caution">
    <text evidence="2">The sequence shown here is derived from an EMBL/GenBank/DDBJ whole genome shotgun (WGS) entry which is preliminary data.</text>
</comment>
<dbReference type="Proteomes" id="UP000471381">
    <property type="component" value="Unassembled WGS sequence"/>
</dbReference>
<evidence type="ECO:0000313" key="2">
    <source>
        <dbReference type="EMBL" id="NDW14224.1"/>
    </source>
</evidence>
<proteinExistence type="predicted"/>
<keyword evidence="3" id="KW-1185">Reference proteome</keyword>
<keyword evidence="1" id="KW-0812">Transmembrane</keyword>
<feature type="transmembrane region" description="Helical" evidence="1">
    <location>
        <begin position="37"/>
        <end position="53"/>
    </location>
</feature>
<protein>
    <submittedName>
        <fullName evidence="2">Uncharacterized protein</fullName>
    </submittedName>
</protein>
<organism evidence="2 3">
    <name type="scientific">Alteromonas genovensis</name>
    <dbReference type="NCBI Taxonomy" id="471225"/>
    <lineage>
        <taxon>Bacteria</taxon>
        <taxon>Pseudomonadati</taxon>
        <taxon>Pseudomonadota</taxon>
        <taxon>Gammaproteobacteria</taxon>
        <taxon>Alteromonadales</taxon>
        <taxon>Alteromonadaceae</taxon>
        <taxon>Alteromonas/Salinimonas group</taxon>
        <taxon>Alteromonas</taxon>
    </lineage>
</organism>
<evidence type="ECO:0000256" key="1">
    <source>
        <dbReference type="SAM" id="Phobius"/>
    </source>
</evidence>
<keyword evidence="1" id="KW-1133">Transmembrane helix</keyword>
<evidence type="ECO:0000313" key="3">
    <source>
        <dbReference type="Proteomes" id="UP000471381"/>
    </source>
</evidence>
<gene>
    <name evidence="2" type="ORF">GTQ48_01580</name>
</gene>
<name>A0A6N9TAA3_9ALTE</name>